<comment type="caution">
    <text evidence="8">The sequence shown here is derived from an EMBL/GenBank/DDBJ whole genome shotgun (WGS) entry which is preliminary data.</text>
</comment>
<keyword evidence="6 7" id="KW-0472">Membrane</keyword>
<keyword evidence="4 7" id="KW-0812">Transmembrane</keyword>
<dbReference type="RefSeq" id="WP_094852518.1">
    <property type="nucleotide sequence ID" value="NZ_NEVM01000001.1"/>
</dbReference>
<dbReference type="Proteomes" id="UP000216020">
    <property type="component" value="Unassembled WGS sequence"/>
</dbReference>
<evidence type="ECO:0000256" key="5">
    <source>
        <dbReference type="ARBA" id="ARBA00022989"/>
    </source>
</evidence>
<dbReference type="GO" id="GO:0015109">
    <property type="term" value="F:chromate transmembrane transporter activity"/>
    <property type="evidence" value="ECO:0007669"/>
    <property type="project" value="InterPro"/>
</dbReference>
<evidence type="ECO:0000256" key="1">
    <source>
        <dbReference type="ARBA" id="ARBA00004651"/>
    </source>
</evidence>
<sequence>MQRPLWGLFAVFAPLSLVTIGGGQATVAEIQRQVVDVHHWMTVQEFMNAFAMARLAPGPGSLLVTLIGWHVYGFWGAVVGTLSIFLPTAFLIYGVAYLWRRHQGARWQLALEAGLRPIAAGMIAAAVYVLFLSLEGGWAARAIAVFSTLLMVRTRLNPLLLVIAGGGVLAGLNLAGLASW</sequence>
<dbReference type="InterPro" id="IPR052518">
    <property type="entry name" value="CHR_Transporter"/>
</dbReference>
<keyword evidence="5 7" id="KW-1133">Transmembrane helix</keyword>
<protein>
    <submittedName>
        <fullName evidence="8">Chromate transporter</fullName>
    </submittedName>
</protein>
<evidence type="ECO:0000256" key="4">
    <source>
        <dbReference type="ARBA" id="ARBA00022692"/>
    </source>
</evidence>
<reference evidence="9" key="1">
    <citation type="submission" date="2017-05" db="EMBL/GenBank/DDBJ databases">
        <title>Complete and WGS of Bordetella genogroups.</title>
        <authorList>
            <person name="Spilker T."/>
            <person name="Lipuma J."/>
        </authorList>
    </citation>
    <scope>NUCLEOTIDE SEQUENCE [LARGE SCALE GENOMIC DNA]</scope>
    <source>
        <strain evidence="9">AU16122</strain>
    </source>
</reference>
<feature type="transmembrane region" description="Helical" evidence="7">
    <location>
        <begin position="109"/>
        <end position="130"/>
    </location>
</feature>
<dbReference type="Pfam" id="PF02417">
    <property type="entry name" value="Chromate_transp"/>
    <property type="match status" value="1"/>
</dbReference>
<evidence type="ECO:0000256" key="3">
    <source>
        <dbReference type="ARBA" id="ARBA00022475"/>
    </source>
</evidence>
<feature type="transmembrane region" description="Helical" evidence="7">
    <location>
        <begin position="72"/>
        <end position="97"/>
    </location>
</feature>
<evidence type="ECO:0000256" key="2">
    <source>
        <dbReference type="ARBA" id="ARBA00005262"/>
    </source>
</evidence>
<organism evidence="8 9">
    <name type="scientific">Bordetella genomosp. 10</name>
    <dbReference type="NCBI Taxonomy" id="1416804"/>
    <lineage>
        <taxon>Bacteria</taxon>
        <taxon>Pseudomonadati</taxon>
        <taxon>Pseudomonadota</taxon>
        <taxon>Betaproteobacteria</taxon>
        <taxon>Burkholderiales</taxon>
        <taxon>Alcaligenaceae</taxon>
        <taxon>Bordetella</taxon>
    </lineage>
</organism>
<accession>A0A261SMU4</accession>
<proteinExistence type="inferred from homology"/>
<dbReference type="AlphaFoldDB" id="A0A261SMU4"/>
<gene>
    <name evidence="8" type="ORF">CAL29_08940</name>
</gene>
<keyword evidence="9" id="KW-1185">Reference proteome</keyword>
<dbReference type="InterPro" id="IPR003370">
    <property type="entry name" value="Chromate_transpt"/>
</dbReference>
<name>A0A261SMU4_9BORD</name>
<evidence type="ECO:0000256" key="7">
    <source>
        <dbReference type="SAM" id="Phobius"/>
    </source>
</evidence>
<feature type="transmembrane region" description="Helical" evidence="7">
    <location>
        <begin position="159"/>
        <end position="178"/>
    </location>
</feature>
<dbReference type="PANTHER" id="PTHR43663">
    <property type="entry name" value="CHROMATE TRANSPORT PROTEIN-RELATED"/>
    <property type="match status" value="1"/>
</dbReference>
<dbReference type="GO" id="GO:0005886">
    <property type="term" value="C:plasma membrane"/>
    <property type="evidence" value="ECO:0007669"/>
    <property type="project" value="UniProtKB-SubCell"/>
</dbReference>
<dbReference type="OrthoDB" id="556585at2"/>
<keyword evidence="3" id="KW-1003">Cell membrane</keyword>
<evidence type="ECO:0000313" key="8">
    <source>
        <dbReference type="EMBL" id="OZI38421.1"/>
    </source>
</evidence>
<comment type="subcellular location">
    <subcellularLocation>
        <location evidence="1">Cell membrane</location>
        <topology evidence="1">Multi-pass membrane protein</topology>
    </subcellularLocation>
</comment>
<evidence type="ECO:0000313" key="9">
    <source>
        <dbReference type="Proteomes" id="UP000216020"/>
    </source>
</evidence>
<evidence type="ECO:0000256" key="6">
    <source>
        <dbReference type="ARBA" id="ARBA00023136"/>
    </source>
</evidence>
<comment type="similarity">
    <text evidence="2">Belongs to the chromate ion transporter (CHR) (TC 2.A.51) family.</text>
</comment>
<dbReference type="PANTHER" id="PTHR43663:SF1">
    <property type="entry name" value="CHROMATE TRANSPORTER"/>
    <property type="match status" value="1"/>
</dbReference>
<dbReference type="EMBL" id="NEVM01000001">
    <property type="protein sequence ID" value="OZI38421.1"/>
    <property type="molecule type" value="Genomic_DNA"/>
</dbReference>